<dbReference type="EMBL" id="VIBQ01000031">
    <property type="protein sequence ID" value="KAB8416327.1"/>
    <property type="molecule type" value="Genomic_DNA"/>
</dbReference>
<keyword evidence="10" id="KW-1185">Reference proteome</keyword>
<sequence>MATSSAPDPRTFTAWTEAFTYPIPTTRQLERRLRTDATAASTKLRDLVGASYRDLLDTANAIVDIHGQTEDVERLLRKVGGRLDVRGIERGGRNIREWRNRGGDAADRKERLKRSAMAGVLRGAVTYVEAVVTGEIGADGNTLTAAKVLVVGRLVGKALSARQEDADKKTVEVWGRRLGNARLKLLRLLDRRLQRPRGADDNIDPESITALVRDLSAFALATSSTPSEVLRHFHHVRLEAIRDQRLGPKSKSSLVRRLRLYFRTLKESKATFVDLMAASLKTLAAGTLLQDPCVKGLEQLGLDINAHWIDEDVRNFTPWTRHEELSKAKADELQKAWSAEALVALSETITVDLEGLDNIQTVVDGRKAFLQTWLTGRQYVRHLDERPALDRLRSPFRARIIALLSNRFADLESAVHDPLAQLLSDETSIEKPPSLWSADITSHDVGQGAVSFKARIVTARRGHSPSITTMLVRFDAAAESIAQAQILVKQMRDTKWDDDYDDASSDEDENSKDASISHDTLSNADPQAIQTALAHSTTTAYAKLDAFLQEQTGTSENLTKINCNAPNAPGVLVLRVLNELRARAPQGDHFLNTQQHLQAKLAQHVSTQTAPVLASALRRTYVSNHKGDAGFSLTMLWDNSDPSLPVQPSPAAIRVLKHAVQIMGDLGPDLWGEKDAVQMLKSELFTVVREAVQTCVAVVESNKGASQNIQNGHTSSGGDTTQAEGSESKTKDRTIEGNDHNGTEVKEEPVAVGGNSDLMEGVGAQKKQKLVQLLFDVLYLQRALAPAADTDGIPDVLLDALGEPFDKDDTEELSRLRKAANDYWKRTYLLFGLLV</sequence>
<reference evidence="9 10" key="1">
    <citation type="submission" date="2019-06" db="EMBL/GenBank/DDBJ databases">
        <title>A chromosomal-level reference genome of Carpinus fangiana (Coryloideae, Betulaceae).</title>
        <authorList>
            <person name="Yang X."/>
            <person name="Wang Z."/>
            <person name="Zhang L."/>
            <person name="Hao G."/>
            <person name="Liu J."/>
            <person name="Yang Y."/>
        </authorList>
    </citation>
    <scope>NUCLEOTIDE SEQUENCE [LARGE SCALE GENOMIC DNA]</scope>
    <source>
        <strain evidence="9">Cfa_2016G</strain>
        <tissue evidence="9">Leaf</tissue>
    </source>
</reference>
<dbReference type="Proteomes" id="UP000327013">
    <property type="component" value="Unassembled WGS sequence"/>
</dbReference>
<evidence type="ECO:0000256" key="1">
    <source>
        <dbReference type="ARBA" id="ARBA00004395"/>
    </source>
</evidence>
<dbReference type="PANTHER" id="PTHR31658">
    <property type="entry name" value="CONSERVED OLIGOMERIC GOLGI COMPLEX SUBUNIT 1"/>
    <property type="match status" value="1"/>
</dbReference>
<comment type="caution">
    <text evidence="9">The sequence shown here is derived from an EMBL/GenBank/DDBJ whole genome shotgun (WGS) entry which is preliminary data.</text>
</comment>
<gene>
    <name evidence="9" type="ORF">FH972_024847</name>
</gene>
<feature type="region of interest" description="Disordered" evidence="8">
    <location>
        <begin position="706"/>
        <end position="748"/>
    </location>
</feature>
<dbReference type="InterPro" id="IPR033370">
    <property type="entry name" value="COG1"/>
</dbReference>
<dbReference type="GO" id="GO:0015031">
    <property type="term" value="P:protein transport"/>
    <property type="evidence" value="ECO:0007669"/>
    <property type="project" value="UniProtKB-KW"/>
</dbReference>
<evidence type="ECO:0000256" key="4">
    <source>
        <dbReference type="ARBA" id="ARBA00022448"/>
    </source>
</evidence>
<evidence type="ECO:0000313" key="10">
    <source>
        <dbReference type="Proteomes" id="UP000327013"/>
    </source>
</evidence>
<protein>
    <recommendedName>
        <fullName evidence="3">Conserved oligomeric Golgi complex subunit 1</fullName>
    </recommendedName>
</protein>
<feature type="compositionally biased region" description="Basic and acidic residues" evidence="8">
    <location>
        <begin position="726"/>
        <end position="748"/>
    </location>
</feature>
<comment type="subcellular location">
    <subcellularLocation>
        <location evidence="1">Golgi apparatus membrane</location>
        <topology evidence="1">Peripheral membrane protein</topology>
    </subcellularLocation>
</comment>
<keyword evidence="6" id="KW-0333">Golgi apparatus</keyword>
<dbReference type="GO" id="GO:0017119">
    <property type="term" value="C:Golgi transport complex"/>
    <property type="evidence" value="ECO:0007669"/>
    <property type="project" value="InterPro"/>
</dbReference>
<name>A0A5N6KZA4_9ROSI</name>
<dbReference type="GO" id="GO:0000139">
    <property type="term" value="C:Golgi membrane"/>
    <property type="evidence" value="ECO:0007669"/>
    <property type="project" value="UniProtKB-SubCell"/>
</dbReference>
<feature type="region of interest" description="Disordered" evidence="8">
    <location>
        <begin position="497"/>
        <end position="523"/>
    </location>
</feature>
<evidence type="ECO:0000313" key="9">
    <source>
        <dbReference type="EMBL" id="KAB8416327.1"/>
    </source>
</evidence>
<proteinExistence type="inferred from homology"/>
<keyword evidence="4" id="KW-0813">Transport</keyword>
<evidence type="ECO:0000256" key="5">
    <source>
        <dbReference type="ARBA" id="ARBA00022927"/>
    </source>
</evidence>
<dbReference type="OrthoDB" id="46189at2759"/>
<dbReference type="Pfam" id="PF08700">
    <property type="entry name" value="VPS51_Exo84_N"/>
    <property type="match status" value="1"/>
</dbReference>
<dbReference type="AlphaFoldDB" id="A0A5N6KZA4"/>
<evidence type="ECO:0000256" key="7">
    <source>
        <dbReference type="ARBA" id="ARBA00023136"/>
    </source>
</evidence>
<dbReference type="GO" id="GO:0006891">
    <property type="term" value="P:intra-Golgi vesicle-mediated transport"/>
    <property type="evidence" value="ECO:0007669"/>
    <property type="project" value="InterPro"/>
</dbReference>
<keyword evidence="5" id="KW-0653">Protein transport</keyword>
<keyword evidence="7" id="KW-0472">Membrane</keyword>
<feature type="compositionally biased region" description="Polar residues" evidence="8">
    <location>
        <begin position="706"/>
        <end position="725"/>
    </location>
</feature>
<evidence type="ECO:0000256" key="8">
    <source>
        <dbReference type="SAM" id="MobiDB-lite"/>
    </source>
</evidence>
<evidence type="ECO:0000256" key="3">
    <source>
        <dbReference type="ARBA" id="ARBA00020978"/>
    </source>
</evidence>
<dbReference type="PANTHER" id="PTHR31658:SF0">
    <property type="entry name" value="CONSERVED OLIGOMERIC GOLGI COMPLEX SUBUNIT 1"/>
    <property type="match status" value="1"/>
</dbReference>
<accession>A0A5N6KZA4</accession>
<organism evidence="9 10">
    <name type="scientific">Carpinus fangiana</name>
    <dbReference type="NCBI Taxonomy" id="176857"/>
    <lineage>
        <taxon>Eukaryota</taxon>
        <taxon>Viridiplantae</taxon>
        <taxon>Streptophyta</taxon>
        <taxon>Embryophyta</taxon>
        <taxon>Tracheophyta</taxon>
        <taxon>Spermatophyta</taxon>
        <taxon>Magnoliopsida</taxon>
        <taxon>eudicotyledons</taxon>
        <taxon>Gunneridae</taxon>
        <taxon>Pentapetalae</taxon>
        <taxon>rosids</taxon>
        <taxon>fabids</taxon>
        <taxon>Fagales</taxon>
        <taxon>Betulaceae</taxon>
        <taxon>Carpinus</taxon>
    </lineage>
</organism>
<comment type="similarity">
    <text evidence="2">Belongs to the COG1 family.</text>
</comment>
<feature type="compositionally biased region" description="Acidic residues" evidence="8">
    <location>
        <begin position="498"/>
        <end position="510"/>
    </location>
</feature>
<evidence type="ECO:0000256" key="6">
    <source>
        <dbReference type="ARBA" id="ARBA00023034"/>
    </source>
</evidence>
<evidence type="ECO:0000256" key="2">
    <source>
        <dbReference type="ARBA" id="ARBA00006653"/>
    </source>
</evidence>